<reference evidence="1 2" key="1">
    <citation type="submission" date="2019-12" db="EMBL/GenBank/DDBJ databases">
        <authorList>
            <person name="Wolfe R."/>
            <person name="Danczak R."/>
            <person name="Wilkins M."/>
        </authorList>
    </citation>
    <scope>NUCLEOTIDE SEQUENCE [LARGE SCALE GENOMIC DNA]</scope>
    <source>
        <strain evidence="1">X2_MaxBin.013</strain>
    </source>
</reference>
<gene>
    <name evidence="1" type="ORF">FD145_370</name>
</gene>
<dbReference type="Proteomes" id="UP000488506">
    <property type="component" value="Unassembled WGS sequence"/>
</dbReference>
<keyword evidence="1" id="KW-0489">Methyltransferase</keyword>
<dbReference type="GO" id="GO:0032259">
    <property type="term" value="P:methylation"/>
    <property type="evidence" value="ECO:0007669"/>
    <property type="project" value="UniProtKB-KW"/>
</dbReference>
<name>A0A833L203_UNCSA</name>
<organism evidence="1 2">
    <name type="scientific">Candidatus Saganbacteria bacterium</name>
    <dbReference type="NCBI Taxonomy" id="2575572"/>
    <lineage>
        <taxon>Bacteria</taxon>
        <taxon>Bacillati</taxon>
        <taxon>Saganbacteria</taxon>
    </lineage>
</organism>
<evidence type="ECO:0000313" key="1">
    <source>
        <dbReference type="EMBL" id="KAF0134802.1"/>
    </source>
</evidence>
<protein>
    <submittedName>
        <fullName evidence="1">Methyltransferase type 11</fullName>
    </submittedName>
</protein>
<dbReference type="GO" id="GO:0008168">
    <property type="term" value="F:methyltransferase activity"/>
    <property type="evidence" value="ECO:0007669"/>
    <property type="project" value="UniProtKB-KW"/>
</dbReference>
<keyword evidence="1" id="KW-0808">Transferase</keyword>
<sequence length="29" mass="3065">MVGSGMMGGNWFGGGALFMIMSEEGKRII</sequence>
<proteinExistence type="predicted"/>
<comment type="caution">
    <text evidence="1">The sequence shown here is derived from an EMBL/GenBank/DDBJ whole genome shotgun (WGS) entry which is preliminary data.</text>
</comment>
<dbReference type="EMBL" id="WPAF01000004">
    <property type="protein sequence ID" value="KAF0134802.1"/>
    <property type="molecule type" value="Genomic_DNA"/>
</dbReference>
<evidence type="ECO:0000313" key="2">
    <source>
        <dbReference type="Proteomes" id="UP000488506"/>
    </source>
</evidence>
<dbReference type="AlphaFoldDB" id="A0A833L203"/>
<accession>A0A833L203</accession>